<organism evidence="1 2">
    <name type="scientific">Aspergillus tanneri</name>
    <dbReference type="NCBI Taxonomy" id="1220188"/>
    <lineage>
        <taxon>Eukaryota</taxon>
        <taxon>Fungi</taxon>
        <taxon>Dikarya</taxon>
        <taxon>Ascomycota</taxon>
        <taxon>Pezizomycotina</taxon>
        <taxon>Eurotiomycetes</taxon>
        <taxon>Eurotiomycetidae</taxon>
        <taxon>Eurotiales</taxon>
        <taxon>Aspergillaceae</taxon>
        <taxon>Aspergillus</taxon>
        <taxon>Aspergillus subgen. Circumdati</taxon>
    </lineage>
</organism>
<evidence type="ECO:0000313" key="2">
    <source>
        <dbReference type="Proteomes" id="UP000324241"/>
    </source>
</evidence>
<comment type="caution">
    <text evidence="1">The sequence shown here is derived from an EMBL/GenBank/DDBJ whole genome shotgun (WGS) entry which is preliminary data.</text>
</comment>
<protein>
    <submittedName>
        <fullName evidence="1">Uncharacterized protein</fullName>
    </submittedName>
</protein>
<dbReference type="EMBL" id="QUQM01000004">
    <property type="protein sequence ID" value="KAA8647775.1"/>
    <property type="molecule type" value="Genomic_DNA"/>
</dbReference>
<dbReference type="Proteomes" id="UP000324241">
    <property type="component" value="Unassembled WGS sequence"/>
</dbReference>
<dbReference type="AlphaFoldDB" id="A0A5M9ML86"/>
<sequence length="138" mass="14911">MGLQSIEQMRLIDLLGEEVGFSEGNSSNIGIVGLTGDAAQVACFNNRPVLVEKALMISKMYLRQWGSRTACPLIVMDTGTTAAVTSEVSMRTVSFPWKQIPGGADVLIDVAMARSCQRFSGFKRYHAKAPKGTQLRAG</sequence>
<dbReference type="GeneID" id="54329178"/>
<accession>A0A5M9ML86</accession>
<dbReference type="RefSeq" id="XP_033427136.1">
    <property type="nucleotide sequence ID" value="XM_033571104.1"/>
</dbReference>
<evidence type="ECO:0000313" key="1">
    <source>
        <dbReference type="EMBL" id="KAA8647775.1"/>
    </source>
</evidence>
<name>A0A5M9ML86_9EURO</name>
<gene>
    <name evidence="1" type="ORF">ATNIH1004_006476</name>
</gene>
<reference evidence="1 2" key="1">
    <citation type="submission" date="2019-08" db="EMBL/GenBank/DDBJ databases">
        <title>The genome sequence of a newly discovered highly antifungal drug resistant Aspergillus species, Aspergillus tanneri NIH 1004.</title>
        <authorList>
            <person name="Mounaud S."/>
            <person name="Singh I."/>
            <person name="Joardar V."/>
            <person name="Pakala S."/>
            <person name="Pakala S."/>
            <person name="Venepally P."/>
            <person name="Chung J.K."/>
            <person name="Losada L."/>
            <person name="Nierman W.C."/>
        </authorList>
    </citation>
    <scope>NUCLEOTIDE SEQUENCE [LARGE SCALE GENOMIC DNA]</scope>
    <source>
        <strain evidence="1 2">NIH1004</strain>
    </source>
</reference>
<proteinExistence type="predicted"/>